<dbReference type="Proteomes" id="UP001596408">
    <property type="component" value="Unassembled WGS sequence"/>
</dbReference>
<evidence type="ECO:0000313" key="2">
    <source>
        <dbReference type="EMBL" id="MFC6827189.1"/>
    </source>
</evidence>
<comment type="caution">
    <text evidence="2">The sequence shown here is derived from an EMBL/GenBank/DDBJ whole genome shotgun (WGS) entry which is preliminary data.</text>
</comment>
<feature type="domain" description="DUF7344" evidence="1">
    <location>
        <begin position="6"/>
        <end position="72"/>
    </location>
</feature>
<reference evidence="2 3" key="1">
    <citation type="journal article" date="2019" name="Int. J. Syst. Evol. Microbiol.">
        <title>The Global Catalogue of Microorganisms (GCM) 10K type strain sequencing project: providing services to taxonomists for standard genome sequencing and annotation.</title>
        <authorList>
            <consortium name="The Broad Institute Genomics Platform"/>
            <consortium name="The Broad Institute Genome Sequencing Center for Infectious Disease"/>
            <person name="Wu L."/>
            <person name="Ma J."/>
        </authorList>
    </citation>
    <scope>NUCLEOTIDE SEQUENCE [LARGE SCALE GENOMIC DNA]</scope>
    <source>
        <strain evidence="2 3">YIM 94188</strain>
    </source>
</reference>
<evidence type="ECO:0000313" key="3">
    <source>
        <dbReference type="Proteomes" id="UP001596408"/>
    </source>
</evidence>
<keyword evidence="3" id="KW-1185">Reference proteome</keyword>
<evidence type="ECO:0000259" key="1">
    <source>
        <dbReference type="Pfam" id="PF24035"/>
    </source>
</evidence>
<accession>A0ABD5U480</accession>
<proteinExistence type="predicted"/>
<dbReference type="EMBL" id="JBHSXH010000015">
    <property type="protein sequence ID" value="MFC6827189.1"/>
    <property type="molecule type" value="Genomic_DNA"/>
</dbReference>
<protein>
    <submittedName>
        <fullName evidence="2">ArsR family transcriptional regulator</fullName>
    </submittedName>
</protein>
<dbReference type="Pfam" id="PF24035">
    <property type="entry name" value="DUF7344"/>
    <property type="match status" value="1"/>
</dbReference>
<name>A0ABD5U480_9EURY</name>
<organism evidence="2 3">
    <name type="scientific">Halopelagius fulvigenes</name>
    <dbReference type="NCBI Taxonomy" id="1198324"/>
    <lineage>
        <taxon>Archaea</taxon>
        <taxon>Methanobacteriati</taxon>
        <taxon>Methanobacteriota</taxon>
        <taxon>Stenosarchaea group</taxon>
        <taxon>Halobacteria</taxon>
        <taxon>Halobacteriales</taxon>
        <taxon>Haloferacaceae</taxon>
    </lineage>
</organism>
<sequence length="100" mass="11427">MTDSHFEALANGHRRQILASLMRENGRSVVPDAADDLSGERQLQAEIAFRHVHLPKLDAVDFIDWDPESGIVAKGPRFGDIEPLLRFLTNEYTECFEIRY</sequence>
<gene>
    <name evidence="2" type="ORF">ACFQEV_19615</name>
</gene>
<dbReference type="InterPro" id="IPR055768">
    <property type="entry name" value="DUF7344"/>
</dbReference>
<dbReference type="AlphaFoldDB" id="A0ABD5U480"/>
<dbReference type="RefSeq" id="WP_379699732.1">
    <property type="nucleotide sequence ID" value="NZ_JBHSXH010000015.1"/>
</dbReference>